<gene>
    <name evidence="2" type="ORF">L9F63_009222</name>
</gene>
<reference evidence="2" key="2">
    <citation type="submission" date="2023-05" db="EMBL/GenBank/DDBJ databases">
        <authorList>
            <person name="Fouks B."/>
        </authorList>
    </citation>
    <scope>NUCLEOTIDE SEQUENCE</scope>
    <source>
        <strain evidence="2">Stay&amp;Tobe</strain>
        <tissue evidence="2">Testes</tissue>
    </source>
</reference>
<evidence type="ECO:0000256" key="1">
    <source>
        <dbReference type="SAM" id="Coils"/>
    </source>
</evidence>
<feature type="coiled-coil region" evidence="1">
    <location>
        <begin position="5"/>
        <end position="32"/>
    </location>
</feature>
<keyword evidence="1" id="KW-0175">Coiled coil</keyword>
<feature type="non-terminal residue" evidence="2">
    <location>
        <position position="66"/>
    </location>
</feature>
<sequence length="66" mass="7734">MINLIETVTKRLKRAETENDTLRTVISRLDNIEASVREIREIKKVIDLLSSYRCEKSKLKSSLQEK</sequence>
<name>A0AAD8ALL4_DIPPU</name>
<dbReference type="Proteomes" id="UP001233999">
    <property type="component" value="Unassembled WGS sequence"/>
</dbReference>
<keyword evidence="3" id="KW-1185">Reference proteome</keyword>
<dbReference type="AlphaFoldDB" id="A0AAD8ALL4"/>
<evidence type="ECO:0000313" key="3">
    <source>
        <dbReference type="Proteomes" id="UP001233999"/>
    </source>
</evidence>
<evidence type="ECO:0000313" key="2">
    <source>
        <dbReference type="EMBL" id="KAJ9600452.1"/>
    </source>
</evidence>
<dbReference type="EMBL" id="JASPKZ010000419">
    <property type="protein sequence ID" value="KAJ9600452.1"/>
    <property type="molecule type" value="Genomic_DNA"/>
</dbReference>
<reference evidence="2" key="1">
    <citation type="journal article" date="2023" name="IScience">
        <title>Live-bearing cockroach genome reveals convergent evolutionary mechanisms linked to viviparity in insects and beyond.</title>
        <authorList>
            <person name="Fouks B."/>
            <person name="Harrison M.C."/>
            <person name="Mikhailova A.A."/>
            <person name="Marchal E."/>
            <person name="English S."/>
            <person name="Carruthers M."/>
            <person name="Jennings E.C."/>
            <person name="Chiamaka E.L."/>
            <person name="Frigard R.A."/>
            <person name="Pippel M."/>
            <person name="Attardo G.M."/>
            <person name="Benoit J.B."/>
            <person name="Bornberg-Bauer E."/>
            <person name="Tobe S.S."/>
        </authorList>
    </citation>
    <scope>NUCLEOTIDE SEQUENCE</scope>
    <source>
        <strain evidence="2">Stay&amp;Tobe</strain>
    </source>
</reference>
<organism evidence="2 3">
    <name type="scientific">Diploptera punctata</name>
    <name type="common">Pacific beetle cockroach</name>
    <dbReference type="NCBI Taxonomy" id="6984"/>
    <lineage>
        <taxon>Eukaryota</taxon>
        <taxon>Metazoa</taxon>
        <taxon>Ecdysozoa</taxon>
        <taxon>Arthropoda</taxon>
        <taxon>Hexapoda</taxon>
        <taxon>Insecta</taxon>
        <taxon>Pterygota</taxon>
        <taxon>Neoptera</taxon>
        <taxon>Polyneoptera</taxon>
        <taxon>Dictyoptera</taxon>
        <taxon>Blattodea</taxon>
        <taxon>Blaberoidea</taxon>
        <taxon>Blaberidae</taxon>
        <taxon>Diplopterinae</taxon>
        <taxon>Diploptera</taxon>
    </lineage>
</organism>
<proteinExistence type="predicted"/>
<comment type="caution">
    <text evidence="2">The sequence shown here is derived from an EMBL/GenBank/DDBJ whole genome shotgun (WGS) entry which is preliminary data.</text>
</comment>
<accession>A0AAD8ALL4</accession>
<protein>
    <submittedName>
        <fullName evidence="2">Uncharacterized protein</fullName>
    </submittedName>
</protein>